<evidence type="ECO:0000256" key="1">
    <source>
        <dbReference type="SAM" id="Phobius"/>
    </source>
</evidence>
<gene>
    <name evidence="2" type="ordered locus">BCAH187_A3325</name>
</gene>
<proteinExistence type="predicted"/>
<name>B7HXW2_BACC7</name>
<dbReference type="Proteomes" id="UP000002214">
    <property type="component" value="Chromosome"/>
</dbReference>
<keyword evidence="1" id="KW-1133">Transmembrane helix</keyword>
<keyword evidence="1" id="KW-0812">Transmembrane</keyword>
<dbReference type="AlphaFoldDB" id="B7HXW2"/>
<organism evidence="2 3">
    <name type="scientific">Bacillus cereus (strain AH187)</name>
    <dbReference type="NCBI Taxonomy" id="405534"/>
    <lineage>
        <taxon>Bacteria</taxon>
        <taxon>Bacillati</taxon>
        <taxon>Bacillota</taxon>
        <taxon>Bacilli</taxon>
        <taxon>Bacillales</taxon>
        <taxon>Bacillaceae</taxon>
        <taxon>Bacillus</taxon>
        <taxon>Bacillus cereus group</taxon>
    </lineage>
</organism>
<protein>
    <submittedName>
        <fullName evidence="2">Uncharacterized protein</fullName>
    </submittedName>
</protein>
<keyword evidence="1" id="KW-0472">Membrane</keyword>
<dbReference type="EMBL" id="CP001177">
    <property type="protein sequence ID" value="ACJ80801.1"/>
    <property type="molecule type" value="Genomic_DNA"/>
</dbReference>
<reference evidence="2 3" key="1">
    <citation type="submission" date="2008-10" db="EMBL/GenBank/DDBJ databases">
        <title>Genome sequence of Bacillus cereus AH187.</title>
        <authorList>
            <person name="Dodson R.J."/>
            <person name="Durkin A.S."/>
            <person name="Rosovitz M.J."/>
            <person name="Rasko D.A."/>
            <person name="Kolsto A.B."/>
            <person name="Okstad O.A."/>
            <person name="Ravel J."/>
            <person name="Sutton G."/>
        </authorList>
    </citation>
    <scope>NUCLEOTIDE SEQUENCE [LARGE SCALE GENOMIC DNA]</scope>
    <source>
        <strain evidence="2 3">AH187</strain>
    </source>
</reference>
<sequence>MIVEYAGMFLIALMFICFEIKVRKFEMLVVYIVLNIVK</sequence>
<evidence type="ECO:0000313" key="2">
    <source>
        <dbReference type="EMBL" id="ACJ80801.1"/>
    </source>
</evidence>
<dbReference type="KEGG" id="bcr:BCAH187_A3325"/>
<feature type="transmembrane region" description="Helical" evidence="1">
    <location>
        <begin position="6"/>
        <end position="22"/>
    </location>
</feature>
<evidence type="ECO:0000313" key="3">
    <source>
        <dbReference type="Proteomes" id="UP000002214"/>
    </source>
</evidence>
<accession>B7HXW2</accession>
<dbReference type="HOGENOM" id="CLU_3324084_0_0_9"/>